<dbReference type="CDD" id="cd00610">
    <property type="entry name" value="OAT_like"/>
    <property type="match status" value="1"/>
</dbReference>
<dbReference type="PANTHER" id="PTHR43713:SF3">
    <property type="entry name" value="GLUTAMATE-1-SEMIALDEHYDE 2,1-AMINOMUTASE 1, CHLOROPLASTIC-RELATED"/>
    <property type="match status" value="1"/>
</dbReference>
<dbReference type="SUPFAM" id="SSF53383">
    <property type="entry name" value="PLP-dependent transferases"/>
    <property type="match status" value="1"/>
</dbReference>
<accession>A0A9D1NJF8</accession>
<dbReference type="NCBIfam" id="TIGR00713">
    <property type="entry name" value="hemL"/>
    <property type="match status" value="1"/>
</dbReference>
<evidence type="ECO:0000256" key="2">
    <source>
        <dbReference type="ARBA" id="ARBA00004819"/>
    </source>
</evidence>
<evidence type="ECO:0000256" key="4">
    <source>
        <dbReference type="ARBA" id="ARBA00022898"/>
    </source>
</evidence>
<dbReference type="Pfam" id="PF00202">
    <property type="entry name" value="Aminotran_3"/>
    <property type="match status" value="1"/>
</dbReference>
<keyword evidence="6 7" id="KW-0627">Porphyrin biosynthesis</keyword>
<comment type="subcellular location">
    <subcellularLocation>
        <location evidence="7">Cytoplasm</location>
    </subcellularLocation>
</comment>
<dbReference type="Proteomes" id="UP000886812">
    <property type="component" value="Unassembled WGS sequence"/>
</dbReference>
<dbReference type="InterPro" id="IPR015424">
    <property type="entry name" value="PyrdxlP-dep_Trfase"/>
</dbReference>
<dbReference type="InterPro" id="IPR015421">
    <property type="entry name" value="PyrdxlP-dep_Trfase_major"/>
</dbReference>
<keyword evidence="7" id="KW-0963">Cytoplasm</keyword>
<keyword evidence="4 7" id="KW-0663">Pyridoxal phosphate</keyword>
<gene>
    <name evidence="7 8" type="primary">hemL</name>
    <name evidence="8" type="ORF">IAC75_00795</name>
</gene>
<feature type="modified residue" description="N6-(pyridoxal phosphate)lysine" evidence="7">
    <location>
        <position position="269"/>
    </location>
</feature>
<dbReference type="EMBL" id="DVOG01000020">
    <property type="protein sequence ID" value="HIV03676.1"/>
    <property type="molecule type" value="Genomic_DNA"/>
</dbReference>
<dbReference type="GO" id="GO:0042286">
    <property type="term" value="F:glutamate-1-semialdehyde 2,1-aminomutase activity"/>
    <property type="evidence" value="ECO:0007669"/>
    <property type="project" value="UniProtKB-UniRule"/>
</dbReference>
<keyword evidence="5 7" id="KW-0413">Isomerase</keyword>
<comment type="subunit">
    <text evidence="7">Homodimer.</text>
</comment>
<comment type="cofactor">
    <cofactor evidence="1 7">
        <name>pyridoxal 5'-phosphate</name>
        <dbReference type="ChEBI" id="CHEBI:597326"/>
    </cofactor>
</comment>
<dbReference type="EC" id="5.4.3.8" evidence="7"/>
<dbReference type="Gene3D" id="3.90.1150.10">
    <property type="entry name" value="Aspartate Aminotransferase, domain 1"/>
    <property type="match status" value="1"/>
</dbReference>
<dbReference type="InterPro" id="IPR015422">
    <property type="entry name" value="PyrdxlP-dep_Trfase_small"/>
</dbReference>
<dbReference type="PROSITE" id="PS00600">
    <property type="entry name" value="AA_TRANSFER_CLASS_3"/>
    <property type="match status" value="1"/>
</dbReference>
<dbReference type="InterPro" id="IPR004639">
    <property type="entry name" value="4pyrrol_synth_GluAld_NH2Trfase"/>
</dbReference>
<proteinExistence type="inferred from homology"/>
<evidence type="ECO:0000256" key="6">
    <source>
        <dbReference type="ARBA" id="ARBA00023244"/>
    </source>
</evidence>
<comment type="caution">
    <text evidence="8">The sequence shown here is derived from an EMBL/GenBank/DDBJ whole genome shotgun (WGS) entry which is preliminary data.</text>
</comment>
<dbReference type="NCBIfam" id="NF000818">
    <property type="entry name" value="PRK00062.1"/>
    <property type="match status" value="1"/>
</dbReference>
<dbReference type="InterPro" id="IPR005814">
    <property type="entry name" value="Aminotrans_3"/>
</dbReference>
<reference evidence="8" key="1">
    <citation type="submission" date="2020-10" db="EMBL/GenBank/DDBJ databases">
        <authorList>
            <person name="Gilroy R."/>
        </authorList>
    </citation>
    <scope>NUCLEOTIDE SEQUENCE</scope>
    <source>
        <strain evidence="8">10669</strain>
    </source>
</reference>
<comment type="pathway">
    <text evidence="2">Porphyrin-containing compound metabolism; protoporphyrin-IX biosynthesis; 5-aminolevulinate from L-glutamyl-tRNA(Glu): step 2/2.</text>
</comment>
<comment type="catalytic activity">
    <reaction evidence="7">
        <text>(S)-4-amino-5-oxopentanoate = 5-aminolevulinate</text>
        <dbReference type="Rhea" id="RHEA:14265"/>
        <dbReference type="ChEBI" id="CHEBI:57501"/>
        <dbReference type="ChEBI" id="CHEBI:356416"/>
        <dbReference type="EC" id="5.4.3.8"/>
    </reaction>
</comment>
<evidence type="ECO:0000313" key="9">
    <source>
        <dbReference type="Proteomes" id="UP000886812"/>
    </source>
</evidence>
<dbReference type="GO" id="GO:0005737">
    <property type="term" value="C:cytoplasm"/>
    <property type="evidence" value="ECO:0007669"/>
    <property type="project" value="UniProtKB-SubCell"/>
</dbReference>
<organism evidence="8 9">
    <name type="scientific">Candidatus Spyradosoma merdigallinarum</name>
    <dbReference type="NCBI Taxonomy" id="2840950"/>
    <lineage>
        <taxon>Bacteria</taxon>
        <taxon>Pseudomonadati</taxon>
        <taxon>Verrucomicrobiota</taxon>
        <taxon>Opitutia</taxon>
        <taxon>Opitutia incertae sedis</taxon>
        <taxon>Candidatus Spyradosoma</taxon>
    </lineage>
</organism>
<dbReference type="AlphaFoldDB" id="A0A9D1NJF8"/>
<dbReference type="InterPro" id="IPR049704">
    <property type="entry name" value="Aminotrans_3_PPA_site"/>
</dbReference>
<sequence>MAELFPVSSKLFARAQKVIPGGVNSPVRAFRNVGMEPFYTQSADGCRLRTPDGNEFIDYVLTWGPAIFGHNDAEIRAAVHAAVDRGLGFGTNAPDEVRMAELLASVVPAVEKVRMTNSGTEATMSALRLARGFTRRDKIVKFAGGYHGHVDALLVKAGSGAMTFGRPDSLGVTAGTAADTFVLPYNDVGAAEALFAARGNEIAAVIVEPFLGNIGFIMPVPGFLEKLRELTKNAGALLIFDEVMTGFRVSLQGTMGVHGVRPDLVCLGKIIGGGLPVGAFGGRADIMDSVAPLGGVYQAGTFCGHPVALAAGIAAVEKLLREKDVYARLSAFGEALAGELERAARERGVALQVPRCGGMFSLFFSEKPVRDLEDATRSDPEKAKKLFRFALENGVFLPPSPYESCFISTAHDEAALEKTARVLCDGIRAL</sequence>
<evidence type="ECO:0000256" key="1">
    <source>
        <dbReference type="ARBA" id="ARBA00001933"/>
    </source>
</evidence>
<comment type="similarity">
    <text evidence="3 7">Belongs to the class-III pyridoxal-phosphate-dependent aminotransferase family. HemL subfamily.</text>
</comment>
<dbReference type="GO" id="GO:0006782">
    <property type="term" value="P:protoporphyrinogen IX biosynthetic process"/>
    <property type="evidence" value="ECO:0007669"/>
    <property type="project" value="UniProtKB-UniRule"/>
</dbReference>
<dbReference type="Gene3D" id="3.40.640.10">
    <property type="entry name" value="Type I PLP-dependent aspartate aminotransferase-like (Major domain)"/>
    <property type="match status" value="1"/>
</dbReference>
<evidence type="ECO:0000256" key="7">
    <source>
        <dbReference type="HAMAP-Rule" id="MF_00375"/>
    </source>
</evidence>
<dbReference type="GO" id="GO:0008483">
    <property type="term" value="F:transaminase activity"/>
    <property type="evidence" value="ECO:0007669"/>
    <property type="project" value="InterPro"/>
</dbReference>
<dbReference type="GO" id="GO:0030170">
    <property type="term" value="F:pyridoxal phosphate binding"/>
    <property type="evidence" value="ECO:0007669"/>
    <property type="project" value="InterPro"/>
</dbReference>
<evidence type="ECO:0000256" key="3">
    <source>
        <dbReference type="ARBA" id="ARBA00008981"/>
    </source>
</evidence>
<evidence type="ECO:0000256" key="5">
    <source>
        <dbReference type="ARBA" id="ARBA00023235"/>
    </source>
</evidence>
<evidence type="ECO:0000313" key="8">
    <source>
        <dbReference type="EMBL" id="HIV03676.1"/>
    </source>
</evidence>
<dbReference type="HAMAP" id="MF_00375">
    <property type="entry name" value="HemL_aminotrans_3"/>
    <property type="match status" value="1"/>
</dbReference>
<dbReference type="FunFam" id="3.40.640.10:FF:000021">
    <property type="entry name" value="Glutamate-1-semialdehyde 2,1-aminomutase"/>
    <property type="match status" value="1"/>
</dbReference>
<protein>
    <recommendedName>
        <fullName evidence="7">Glutamate-1-semialdehyde 2,1-aminomutase</fullName>
        <shortName evidence="7">GSA</shortName>
        <ecNumber evidence="7">5.4.3.8</ecNumber>
    </recommendedName>
    <alternativeName>
        <fullName evidence="7">Glutamate-1-semialdehyde aminotransferase</fullName>
        <shortName evidence="7">GSA-AT</shortName>
    </alternativeName>
</protein>
<dbReference type="PANTHER" id="PTHR43713">
    <property type="entry name" value="GLUTAMATE-1-SEMIALDEHYDE 2,1-AMINOMUTASE"/>
    <property type="match status" value="1"/>
</dbReference>
<name>A0A9D1NJF8_9BACT</name>
<reference evidence="8" key="2">
    <citation type="journal article" date="2021" name="PeerJ">
        <title>Extensive microbial diversity within the chicken gut microbiome revealed by metagenomics and culture.</title>
        <authorList>
            <person name="Gilroy R."/>
            <person name="Ravi A."/>
            <person name="Getino M."/>
            <person name="Pursley I."/>
            <person name="Horton D.L."/>
            <person name="Alikhan N.F."/>
            <person name="Baker D."/>
            <person name="Gharbi K."/>
            <person name="Hall N."/>
            <person name="Watson M."/>
            <person name="Adriaenssens E.M."/>
            <person name="Foster-Nyarko E."/>
            <person name="Jarju S."/>
            <person name="Secka A."/>
            <person name="Antonio M."/>
            <person name="Oren A."/>
            <person name="Chaudhuri R.R."/>
            <person name="La Ragione R."/>
            <person name="Hildebrand F."/>
            <person name="Pallen M.J."/>
        </authorList>
    </citation>
    <scope>NUCLEOTIDE SEQUENCE</scope>
    <source>
        <strain evidence="8">10669</strain>
    </source>
</reference>